<proteinExistence type="predicted"/>
<feature type="compositionally biased region" description="Polar residues" evidence="1">
    <location>
        <begin position="256"/>
        <end position="269"/>
    </location>
</feature>
<keyword evidence="3" id="KW-1185">Reference proteome</keyword>
<dbReference type="Proteomes" id="UP000001072">
    <property type="component" value="Unassembled WGS sequence"/>
</dbReference>
<feature type="compositionally biased region" description="Polar residues" evidence="1">
    <location>
        <begin position="278"/>
        <end position="312"/>
    </location>
</feature>
<protein>
    <submittedName>
        <fullName evidence="2">Uncharacterized protein</fullName>
    </submittedName>
</protein>
<reference evidence="3" key="1">
    <citation type="journal article" date="2011" name="Proc. Natl. Acad. Sci. U.S.A.">
        <title>Obligate biotrophy features unraveled by the genomic analysis of rust fungi.</title>
        <authorList>
            <person name="Duplessis S."/>
            <person name="Cuomo C.A."/>
            <person name="Lin Y.-C."/>
            <person name="Aerts A."/>
            <person name="Tisserant E."/>
            <person name="Veneault-Fourrey C."/>
            <person name="Joly D.L."/>
            <person name="Hacquard S."/>
            <person name="Amselem J."/>
            <person name="Cantarel B.L."/>
            <person name="Chiu R."/>
            <person name="Coutinho P.M."/>
            <person name="Feau N."/>
            <person name="Field M."/>
            <person name="Frey P."/>
            <person name="Gelhaye E."/>
            <person name="Goldberg J."/>
            <person name="Grabherr M.G."/>
            <person name="Kodira C.D."/>
            <person name="Kohler A."/>
            <person name="Kuees U."/>
            <person name="Lindquist E.A."/>
            <person name="Lucas S.M."/>
            <person name="Mago R."/>
            <person name="Mauceli E."/>
            <person name="Morin E."/>
            <person name="Murat C."/>
            <person name="Pangilinan J.L."/>
            <person name="Park R."/>
            <person name="Pearson M."/>
            <person name="Quesneville H."/>
            <person name="Rouhier N."/>
            <person name="Sakthikumar S."/>
            <person name="Salamov A.A."/>
            <person name="Schmutz J."/>
            <person name="Selles B."/>
            <person name="Shapiro H."/>
            <person name="Tanguay P."/>
            <person name="Tuskan G.A."/>
            <person name="Henrissat B."/>
            <person name="Van de Peer Y."/>
            <person name="Rouze P."/>
            <person name="Ellis J.G."/>
            <person name="Dodds P.N."/>
            <person name="Schein J.E."/>
            <person name="Zhong S."/>
            <person name="Hamelin R.C."/>
            <person name="Grigoriev I.V."/>
            <person name="Szabo L.J."/>
            <person name="Martin F."/>
        </authorList>
    </citation>
    <scope>NUCLEOTIDE SEQUENCE [LARGE SCALE GENOMIC DNA]</scope>
    <source>
        <strain evidence="3">98AG31 / pathotype 3-4-7</strain>
    </source>
</reference>
<dbReference type="AlphaFoldDB" id="F4RN51"/>
<dbReference type="GeneID" id="18934499"/>
<dbReference type="VEuPathDB" id="FungiDB:MELLADRAFT_87391"/>
<dbReference type="RefSeq" id="XP_007410517.1">
    <property type="nucleotide sequence ID" value="XM_007410455.1"/>
</dbReference>
<evidence type="ECO:0000313" key="2">
    <source>
        <dbReference type="EMBL" id="EGG06279.1"/>
    </source>
</evidence>
<dbReference type="InParanoid" id="F4RN51"/>
<evidence type="ECO:0000256" key="1">
    <source>
        <dbReference type="SAM" id="MobiDB-lite"/>
    </source>
</evidence>
<feature type="region of interest" description="Disordered" evidence="1">
    <location>
        <begin position="251"/>
        <end position="312"/>
    </location>
</feature>
<dbReference type="KEGG" id="mlr:MELLADRAFT_87391"/>
<accession>F4RN51</accession>
<name>F4RN51_MELLP</name>
<organism evidence="3">
    <name type="scientific">Melampsora larici-populina (strain 98AG31 / pathotype 3-4-7)</name>
    <name type="common">Poplar leaf rust fungus</name>
    <dbReference type="NCBI Taxonomy" id="747676"/>
    <lineage>
        <taxon>Eukaryota</taxon>
        <taxon>Fungi</taxon>
        <taxon>Dikarya</taxon>
        <taxon>Basidiomycota</taxon>
        <taxon>Pucciniomycotina</taxon>
        <taxon>Pucciniomycetes</taxon>
        <taxon>Pucciniales</taxon>
        <taxon>Melampsoraceae</taxon>
        <taxon>Melampsora</taxon>
    </lineage>
</organism>
<gene>
    <name evidence="2" type="ORF">MELLADRAFT_87391</name>
</gene>
<dbReference type="HOGENOM" id="CLU_669167_0_0_1"/>
<evidence type="ECO:0000313" key="3">
    <source>
        <dbReference type="Proteomes" id="UP000001072"/>
    </source>
</evidence>
<sequence>MLSLGRVFGFCHDYCANSGKRHYTLELYSSSCGVHYYITRIQSQFTHPALKPASPKKTFKMNYTYPEAADFQHSFETSSTNTNSLMFSQNDQLQVQHLAPNRLINNQYNMGQGPFIAPDHSFDTSTPAIYPNARHNQDHRMNLNQYNSNTFNRQNSISTDPQPSNSMNQDNTFNHTLDHLIDPTTRQSSFDINQAHLHHQIDTNQDHVNQTLNRIENHNHNQLSVPNPQRATIPININAIETNRVLSERAPDASVSRFQQPSLAQQKASSRARKSKATQENPAKKQQNPTEKQQNPTEKQPTHVGKSTTATKSSKAIVDEFLAPSFRLPDDISLPDNYTVEQLFNNFDAVELRTMADKHSRGDGTKKGVMSNTKKKILRDFHHSTEKLLAILCIHLGISQDVAATEVDPRK</sequence>
<dbReference type="EMBL" id="GL883109">
    <property type="protein sequence ID" value="EGG06279.1"/>
    <property type="molecule type" value="Genomic_DNA"/>
</dbReference>